<dbReference type="EMBL" id="CARXXK010001175">
    <property type="protein sequence ID" value="CAI6374213.1"/>
    <property type="molecule type" value="Genomic_DNA"/>
</dbReference>
<evidence type="ECO:0008006" key="3">
    <source>
        <dbReference type="Google" id="ProtNLM"/>
    </source>
</evidence>
<evidence type="ECO:0000313" key="1">
    <source>
        <dbReference type="EMBL" id="CAI6374213.1"/>
    </source>
</evidence>
<dbReference type="AlphaFoldDB" id="A0AAV0Y0F4"/>
<protein>
    <recommendedName>
        <fullName evidence="3">Peptidase aspartic putative domain-containing protein</fullName>
    </recommendedName>
</protein>
<keyword evidence="2" id="KW-1185">Reference proteome</keyword>
<accession>A0AAV0Y0F4</accession>
<dbReference type="Proteomes" id="UP001160148">
    <property type="component" value="Unassembled WGS sequence"/>
</dbReference>
<gene>
    <name evidence="1" type="ORF">MEUPH1_LOCUS27856</name>
</gene>
<proteinExistence type="predicted"/>
<reference evidence="1 2" key="1">
    <citation type="submission" date="2023-01" db="EMBL/GenBank/DDBJ databases">
        <authorList>
            <person name="Whitehead M."/>
        </authorList>
    </citation>
    <scope>NUCLEOTIDE SEQUENCE [LARGE SCALE GENOMIC DNA]</scope>
</reference>
<comment type="caution">
    <text evidence="1">The sequence shown here is derived from an EMBL/GenBank/DDBJ whole genome shotgun (WGS) entry which is preliminary data.</text>
</comment>
<organism evidence="1 2">
    <name type="scientific">Macrosiphum euphorbiae</name>
    <name type="common">potato aphid</name>
    <dbReference type="NCBI Taxonomy" id="13131"/>
    <lineage>
        <taxon>Eukaryota</taxon>
        <taxon>Metazoa</taxon>
        <taxon>Ecdysozoa</taxon>
        <taxon>Arthropoda</taxon>
        <taxon>Hexapoda</taxon>
        <taxon>Insecta</taxon>
        <taxon>Pterygota</taxon>
        <taxon>Neoptera</taxon>
        <taxon>Paraneoptera</taxon>
        <taxon>Hemiptera</taxon>
        <taxon>Sternorrhyncha</taxon>
        <taxon>Aphidomorpha</taxon>
        <taxon>Aphidoidea</taxon>
        <taxon>Aphididae</taxon>
        <taxon>Macrosiphini</taxon>
        <taxon>Macrosiphum</taxon>
    </lineage>
</organism>
<dbReference type="PANTHER" id="PTHR47331">
    <property type="entry name" value="PHD-TYPE DOMAIN-CONTAINING PROTEIN"/>
    <property type="match status" value="1"/>
</dbReference>
<name>A0AAV0Y0F4_9HEMI</name>
<evidence type="ECO:0000313" key="2">
    <source>
        <dbReference type="Proteomes" id="UP001160148"/>
    </source>
</evidence>
<sequence>MEKSKTTSQTRTTVLHIVQPNQKPTTTMRKVKYEKGSNYSCQVCQARPGHLLIACPVFKEKTPKDRHQIIKELNRCYLCFSEHRITQCSNTRVCSECGGRHHSLLHLRTTESEEQPVTANTTMLSAANERPDRCRVLLSTVAILVQDVNGDYQEFRALLDGASERSYMTEVCGRKLGLARQKCNLVVRGMSDVQVASIKSHVNLNLRHERSSTPEININAYVVPRITGLLPSKRVWKAEWKHLKGLELADPRYDEPMSVDILLGADVVPYATRSGRREGTGTEPVGLETVFGWTLMGNTGTATIETASTFVTALEKIDSTLRRFWDMEELPKISIRPPKT</sequence>
<dbReference type="PANTHER" id="PTHR47331:SF5">
    <property type="entry name" value="RIBONUCLEASE H"/>
    <property type="match status" value="1"/>
</dbReference>